<dbReference type="EMBL" id="AP019307">
    <property type="protein sequence ID" value="BBH18521.1"/>
    <property type="molecule type" value="Genomic_DNA"/>
</dbReference>
<name>A0A3G9IXV8_9ACTN</name>
<gene>
    <name evidence="1" type="ORF">Back2_28080</name>
</gene>
<reference evidence="1 2" key="1">
    <citation type="submission" date="2018-11" db="EMBL/GenBank/DDBJ databases">
        <title>Complete genome sequence of Nocardioides baekrokdamisoli strain KCTC 39748.</title>
        <authorList>
            <person name="Kang S.W."/>
            <person name="Lee K.C."/>
            <person name="Kim K.K."/>
            <person name="Kim J.S."/>
            <person name="Kim D.S."/>
            <person name="Ko S.H."/>
            <person name="Yang S.H."/>
            <person name="Shin Y.K."/>
            <person name="Lee J.S."/>
        </authorList>
    </citation>
    <scope>NUCLEOTIDE SEQUENCE [LARGE SCALE GENOMIC DNA]</scope>
    <source>
        <strain evidence="1 2">KCTC 39748</strain>
    </source>
</reference>
<dbReference type="KEGG" id="nbe:Back2_28080"/>
<accession>A0A3G9IXV8</accession>
<proteinExistence type="predicted"/>
<sequence>MPELGQRGLDEVCVGAFVGDVGGYDQGSPAGGAYGLGHLLQTAFGSADQDEVGAHRCGFQAERATESRSDARQDDDFAFKQCVQRIILN</sequence>
<evidence type="ECO:0000313" key="1">
    <source>
        <dbReference type="EMBL" id="BBH18521.1"/>
    </source>
</evidence>
<dbReference type="Proteomes" id="UP000271573">
    <property type="component" value="Chromosome"/>
</dbReference>
<protein>
    <submittedName>
        <fullName evidence="1">Uncharacterized protein</fullName>
    </submittedName>
</protein>
<evidence type="ECO:0000313" key="2">
    <source>
        <dbReference type="Proteomes" id="UP000271573"/>
    </source>
</evidence>
<dbReference type="AlphaFoldDB" id="A0A3G9IXV8"/>
<keyword evidence="2" id="KW-1185">Reference proteome</keyword>
<organism evidence="1 2">
    <name type="scientific">Nocardioides baekrokdamisoli</name>
    <dbReference type="NCBI Taxonomy" id="1804624"/>
    <lineage>
        <taxon>Bacteria</taxon>
        <taxon>Bacillati</taxon>
        <taxon>Actinomycetota</taxon>
        <taxon>Actinomycetes</taxon>
        <taxon>Propionibacteriales</taxon>
        <taxon>Nocardioidaceae</taxon>
        <taxon>Nocardioides</taxon>
    </lineage>
</organism>